<dbReference type="Pfam" id="PF23727">
    <property type="entry name" value="Beta-prop_FAM234A_B"/>
    <property type="match status" value="1"/>
</dbReference>
<comment type="subcellular location">
    <subcellularLocation>
        <location evidence="1">Membrane</location>
        <topology evidence="1">Single-pass membrane protein</topology>
    </subcellularLocation>
</comment>
<gene>
    <name evidence="6" type="ORF">SPARVUS_LOCUS10861269</name>
</gene>
<evidence type="ECO:0000259" key="5">
    <source>
        <dbReference type="Pfam" id="PF23727"/>
    </source>
</evidence>
<organism evidence="6 7">
    <name type="scientific">Staurois parvus</name>
    <dbReference type="NCBI Taxonomy" id="386267"/>
    <lineage>
        <taxon>Eukaryota</taxon>
        <taxon>Metazoa</taxon>
        <taxon>Chordata</taxon>
        <taxon>Craniata</taxon>
        <taxon>Vertebrata</taxon>
        <taxon>Euteleostomi</taxon>
        <taxon>Amphibia</taxon>
        <taxon>Batrachia</taxon>
        <taxon>Anura</taxon>
        <taxon>Neobatrachia</taxon>
        <taxon>Ranoidea</taxon>
        <taxon>Ranidae</taxon>
        <taxon>Staurois</taxon>
    </lineage>
</organism>
<reference evidence="6" key="1">
    <citation type="submission" date="2023-05" db="EMBL/GenBank/DDBJ databases">
        <authorList>
            <person name="Stuckert A."/>
        </authorList>
    </citation>
    <scope>NUCLEOTIDE SEQUENCE</scope>
</reference>
<keyword evidence="3" id="KW-1133">Transmembrane helix</keyword>
<dbReference type="PANTHER" id="PTHR21419:SF7">
    <property type="entry name" value="PROTEIN FAM234A"/>
    <property type="match status" value="1"/>
</dbReference>
<dbReference type="InterPro" id="IPR045232">
    <property type="entry name" value="FAM234"/>
</dbReference>
<evidence type="ECO:0000256" key="3">
    <source>
        <dbReference type="ARBA" id="ARBA00022989"/>
    </source>
</evidence>
<evidence type="ECO:0000256" key="2">
    <source>
        <dbReference type="ARBA" id="ARBA00022692"/>
    </source>
</evidence>
<dbReference type="EMBL" id="CATNWA010016040">
    <property type="protein sequence ID" value="CAI9589256.1"/>
    <property type="molecule type" value="Genomic_DNA"/>
</dbReference>
<proteinExistence type="predicted"/>
<sequence>MQNRENILWRKPTGIAFNSVVLKPLLKIPDMDEDGIEDLMIILTIEQEPHSAIFSGKSGDRIGQTWRIDREKPNGLYTHITKSKAEYVLFYTDNTIKGYSVNDLCSTTAGQPSKLSDSKHDPEWQAQMKDFIPIVSESSGRILYLLNVPGSYYNNILVVKSEVSELLDGQKFRSLWSVNTTDILSKPTLGYFKRDVLSIIMEIGIGNNRKKVIIIDSKSGTLQWEIEMNVGTVRQNPGVLNTGDHRSTFLFWGEYSTDSNNTMELKENLYMFHPSQPKVLMHLSSHTENVIIFGVALFERSRHACYVLITGPQMMENPGNLTVSKRRLKEDISNATVIGLGTEEVDTEEIKSYFSRMRYSSH</sequence>
<comment type="caution">
    <text evidence="6">The sequence shown here is derived from an EMBL/GenBank/DDBJ whole genome shotgun (WGS) entry which is preliminary data.</text>
</comment>
<evidence type="ECO:0000313" key="7">
    <source>
        <dbReference type="Proteomes" id="UP001162483"/>
    </source>
</evidence>
<keyword evidence="2" id="KW-0812">Transmembrane</keyword>
<dbReference type="Proteomes" id="UP001162483">
    <property type="component" value="Unassembled WGS sequence"/>
</dbReference>
<dbReference type="PANTHER" id="PTHR21419">
    <property type="match status" value="1"/>
</dbReference>
<evidence type="ECO:0000256" key="1">
    <source>
        <dbReference type="ARBA" id="ARBA00004167"/>
    </source>
</evidence>
<dbReference type="InterPro" id="IPR055409">
    <property type="entry name" value="Beta-prop_FAM234A_B"/>
</dbReference>
<name>A0ABN9EWQ2_9NEOB</name>
<accession>A0ABN9EWQ2</accession>
<feature type="domain" description="FAM234A/B beta-propeller" evidence="5">
    <location>
        <begin position="5"/>
        <end position="360"/>
    </location>
</feature>
<protein>
    <recommendedName>
        <fullName evidence="5">FAM234A/B beta-propeller domain-containing protein</fullName>
    </recommendedName>
</protein>
<evidence type="ECO:0000313" key="6">
    <source>
        <dbReference type="EMBL" id="CAI9589256.1"/>
    </source>
</evidence>
<keyword evidence="7" id="KW-1185">Reference proteome</keyword>
<evidence type="ECO:0000256" key="4">
    <source>
        <dbReference type="ARBA" id="ARBA00023136"/>
    </source>
</evidence>
<keyword evidence="4" id="KW-0472">Membrane</keyword>